<keyword evidence="1" id="KW-0805">Transcription regulation</keyword>
<proteinExistence type="predicted"/>
<keyword evidence="3" id="KW-0804">Transcription</keyword>
<organism evidence="5 6">
    <name type="scientific">Roseateles agri</name>
    <dbReference type="NCBI Taxonomy" id="3098619"/>
    <lineage>
        <taxon>Bacteria</taxon>
        <taxon>Pseudomonadati</taxon>
        <taxon>Pseudomonadota</taxon>
        <taxon>Betaproteobacteria</taxon>
        <taxon>Burkholderiales</taxon>
        <taxon>Sphaerotilaceae</taxon>
        <taxon>Roseateles</taxon>
    </lineage>
</organism>
<feature type="domain" description="HTH araC/xylS-type" evidence="4">
    <location>
        <begin position="198"/>
        <end position="297"/>
    </location>
</feature>
<evidence type="ECO:0000259" key="4">
    <source>
        <dbReference type="PROSITE" id="PS01124"/>
    </source>
</evidence>
<gene>
    <name evidence="5" type="ORF">SNE35_26910</name>
</gene>
<sequence length="310" mass="33810">MQTTELKSLMQSLVPHKVFGGRRQEAHYEVAVQDIRWATPGEIRLLSGRHCLIELGEPPSPLAVGRAHYVIQAEDERKRAAGLLNVMPPDSSRVVSWNAGEHHAVVCVIEAEHFGLLGGIDCRWNEVDPGLTVDIRNPRLQTCMQWLAEEIARPAFGSALQVQNILTMLVLELHRHFAQGSGPCEPAPAGRLSAAQLARLRDLMESCGDPESLTLAALAQACGLPARSLSSMFKESTGQTLRSYVAASHIERAKLLLSDGGLLIKQVAYRSGFRNAAAFGDAFRKATGLTPVQYRQQLGLAGDTPVRTDH</sequence>
<dbReference type="SMART" id="SM00342">
    <property type="entry name" value="HTH_ARAC"/>
    <property type="match status" value="1"/>
</dbReference>
<dbReference type="InterPro" id="IPR018060">
    <property type="entry name" value="HTH_AraC"/>
</dbReference>
<keyword evidence="2" id="KW-0238">DNA-binding</keyword>
<comment type="caution">
    <text evidence="5">The sequence shown here is derived from an EMBL/GenBank/DDBJ whole genome shotgun (WGS) entry which is preliminary data.</text>
</comment>
<dbReference type="Proteomes" id="UP001285263">
    <property type="component" value="Unassembled WGS sequence"/>
</dbReference>
<evidence type="ECO:0000313" key="5">
    <source>
        <dbReference type="EMBL" id="MDY0748160.1"/>
    </source>
</evidence>
<evidence type="ECO:0000256" key="2">
    <source>
        <dbReference type="ARBA" id="ARBA00023125"/>
    </source>
</evidence>
<dbReference type="SUPFAM" id="SSF46689">
    <property type="entry name" value="Homeodomain-like"/>
    <property type="match status" value="1"/>
</dbReference>
<dbReference type="PANTHER" id="PTHR46796:SF6">
    <property type="entry name" value="ARAC SUBFAMILY"/>
    <property type="match status" value="1"/>
</dbReference>
<reference evidence="5 6" key="1">
    <citation type="submission" date="2023-11" db="EMBL/GenBank/DDBJ databases">
        <title>Paucibacter sp. nov., isolated from fresh soil in Korea.</title>
        <authorList>
            <person name="Le N.T.T."/>
        </authorList>
    </citation>
    <scope>NUCLEOTIDE SEQUENCE [LARGE SCALE GENOMIC DNA]</scope>
    <source>
        <strain evidence="5 6">R3-3</strain>
    </source>
</reference>
<dbReference type="RefSeq" id="WP_320426122.1">
    <property type="nucleotide sequence ID" value="NZ_JAXCLA010000009.1"/>
</dbReference>
<dbReference type="Gene3D" id="1.10.10.60">
    <property type="entry name" value="Homeodomain-like"/>
    <property type="match status" value="2"/>
</dbReference>
<evidence type="ECO:0000256" key="1">
    <source>
        <dbReference type="ARBA" id="ARBA00023015"/>
    </source>
</evidence>
<accession>A0ABU5DPB7</accession>
<dbReference type="EMBL" id="JAXCLA010000009">
    <property type="protein sequence ID" value="MDY0748160.1"/>
    <property type="molecule type" value="Genomic_DNA"/>
</dbReference>
<dbReference type="PANTHER" id="PTHR46796">
    <property type="entry name" value="HTH-TYPE TRANSCRIPTIONAL ACTIVATOR RHAS-RELATED"/>
    <property type="match status" value="1"/>
</dbReference>
<dbReference type="InterPro" id="IPR020449">
    <property type="entry name" value="Tscrpt_reg_AraC-type_HTH"/>
</dbReference>
<dbReference type="PROSITE" id="PS01124">
    <property type="entry name" value="HTH_ARAC_FAMILY_2"/>
    <property type="match status" value="1"/>
</dbReference>
<name>A0ABU5DPB7_9BURK</name>
<dbReference type="Pfam" id="PF12833">
    <property type="entry name" value="HTH_18"/>
    <property type="match status" value="1"/>
</dbReference>
<dbReference type="PRINTS" id="PR00032">
    <property type="entry name" value="HTHARAC"/>
</dbReference>
<evidence type="ECO:0000313" key="6">
    <source>
        <dbReference type="Proteomes" id="UP001285263"/>
    </source>
</evidence>
<evidence type="ECO:0000256" key="3">
    <source>
        <dbReference type="ARBA" id="ARBA00023163"/>
    </source>
</evidence>
<keyword evidence="6" id="KW-1185">Reference proteome</keyword>
<dbReference type="InterPro" id="IPR009057">
    <property type="entry name" value="Homeodomain-like_sf"/>
</dbReference>
<dbReference type="InterPro" id="IPR050204">
    <property type="entry name" value="AraC_XylS_family_regulators"/>
</dbReference>
<protein>
    <submittedName>
        <fullName evidence="5">AraC family transcriptional regulator</fullName>
    </submittedName>
</protein>